<proteinExistence type="predicted"/>
<evidence type="ECO:0000313" key="1">
    <source>
        <dbReference type="EMBL" id="EXJ15164.1"/>
    </source>
</evidence>
<organism evidence="1 2">
    <name type="scientific">Imhoffiella purpurea</name>
    <dbReference type="NCBI Taxonomy" id="1249627"/>
    <lineage>
        <taxon>Bacteria</taxon>
        <taxon>Pseudomonadati</taxon>
        <taxon>Pseudomonadota</taxon>
        <taxon>Gammaproteobacteria</taxon>
        <taxon>Chromatiales</taxon>
        <taxon>Chromatiaceae</taxon>
        <taxon>Imhoffiella</taxon>
    </lineage>
</organism>
<keyword evidence="2" id="KW-1185">Reference proteome</keyword>
<dbReference type="InterPro" id="IPR025990">
    <property type="entry name" value="zinc_ribbon_bacterial"/>
</dbReference>
<dbReference type="PATRIC" id="fig|1249627.3.peg.2166"/>
<dbReference type="OrthoDB" id="9814566at2"/>
<dbReference type="Pfam" id="PF14255">
    <property type="entry name" value="Zn_ribbon_21"/>
    <property type="match status" value="1"/>
</dbReference>
<protein>
    <recommendedName>
        <fullName evidence="3">Restriction endonuclease</fullName>
    </recommendedName>
</protein>
<dbReference type="EMBL" id="AONC01000029">
    <property type="protein sequence ID" value="EXJ15164.1"/>
    <property type="molecule type" value="Genomic_DNA"/>
</dbReference>
<evidence type="ECO:0008006" key="3">
    <source>
        <dbReference type="Google" id="ProtNLM"/>
    </source>
</evidence>
<reference evidence="1 2" key="1">
    <citation type="submission" date="2012-11" db="EMBL/GenBank/DDBJ databases">
        <title>Genome assembly of Thiorhodococcus sp. AK35.</title>
        <authorList>
            <person name="Nupur N."/>
            <person name="Khatri I."/>
            <person name="Subramanian S."/>
            <person name="Pinnaka A."/>
        </authorList>
    </citation>
    <scope>NUCLEOTIDE SEQUENCE [LARGE SCALE GENOMIC DNA]</scope>
    <source>
        <strain evidence="1 2">AK35</strain>
    </source>
</reference>
<dbReference type="Proteomes" id="UP000019460">
    <property type="component" value="Unassembled WGS sequence"/>
</dbReference>
<sequence length="64" mass="7000">MNPIEPYRSACPWCGVELELSIETGVGNQIYVEDCQVCCSPIQVAVEVDPIGDHLHVELTREGG</sequence>
<gene>
    <name evidence="1" type="ORF">D779_1718</name>
</gene>
<evidence type="ECO:0000313" key="2">
    <source>
        <dbReference type="Proteomes" id="UP000019460"/>
    </source>
</evidence>
<comment type="caution">
    <text evidence="1">The sequence shown here is derived from an EMBL/GenBank/DDBJ whole genome shotgun (WGS) entry which is preliminary data.</text>
</comment>
<name>W9V6X3_9GAMM</name>
<dbReference type="RefSeq" id="WP_043753461.1">
    <property type="nucleotide sequence ID" value="NZ_AONC01000029.1"/>
</dbReference>
<dbReference type="AlphaFoldDB" id="W9V6X3"/>
<accession>W9V6X3</accession>